<evidence type="ECO:0000313" key="4">
    <source>
        <dbReference type="Proteomes" id="UP001596250"/>
    </source>
</evidence>
<evidence type="ECO:0000256" key="1">
    <source>
        <dbReference type="SAM" id="Coils"/>
    </source>
</evidence>
<feature type="region of interest" description="Disordered" evidence="2">
    <location>
        <begin position="86"/>
        <end position="133"/>
    </location>
</feature>
<comment type="caution">
    <text evidence="3">The sequence shown here is derived from an EMBL/GenBank/DDBJ whole genome shotgun (WGS) entry which is preliminary data.</text>
</comment>
<proteinExistence type="predicted"/>
<feature type="coiled-coil region" evidence="1">
    <location>
        <begin position="7"/>
        <end position="44"/>
    </location>
</feature>
<keyword evidence="1" id="KW-0175">Coiled coil</keyword>
<accession>A0ABW1IQD4</accession>
<evidence type="ECO:0008006" key="5">
    <source>
        <dbReference type="Google" id="ProtNLM"/>
    </source>
</evidence>
<reference evidence="4" key="1">
    <citation type="journal article" date="2019" name="Int. J. Syst. Evol. Microbiol.">
        <title>The Global Catalogue of Microorganisms (GCM) 10K type strain sequencing project: providing services to taxonomists for standard genome sequencing and annotation.</title>
        <authorList>
            <consortium name="The Broad Institute Genomics Platform"/>
            <consortium name="The Broad Institute Genome Sequencing Center for Infectious Disease"/>
            <person name="Wu L."/>
            <person name="Ma J."/>
        </authorList>
    </citation>
    <scope>NUCLEOTIDE SEQUENCE [LARGE SCALE GENOMIC DNA]</scope>
    <source>
        <strain evidence="4">CCM 8749</strain>
    </source>
</reference>
<name>A0ABW1IQD4_9BACL</name>
<dbReference type="Proteomes" id="UP001596250">
    <property type="component" value="Unassembled WGS sequence"/>
</dbReference>
<gene>
    <name evidence="3" type="ORF">ACFPXP_12785</name>
</gene>
<keyword evidence="4" id="KW-1185">Reference proteome</keyword>
<organism evidence="3 4">
    <name type="scientific">Marinicrinis lubricantis</name>
    <dbReference type="NCBI Taxonomy" id="2086470"/>
    <lineage>
        <taxon>Bacteria</taxon>
        <taxon>Bacillati</taxon>
        <taxon>Bacillota</taxon>
        <taxon>Bacilli</taxon>
        <taxon>Bacillales</taxon>
        <taxon>Paenibacillaceae</taxon>
    </lineage>
</organism>
<dbReference type="EMBL" id="JBHSQV010000157">
    <property type="protein sequence ID" value="MFC5987282.1"/>
    <property type="molecule type" value="Genomic_DNA"/>
</dbReference>
<sequence>MPLFRFFERKEKLQQELSDQVKQLETKLNQLEQEFNRLEKTKCEERPTVHVEHVQVDQLIVEKLELNNTFGQLGIKELSGKLNIGATTYGKWPPADEATGDDSALDHDAGKSSSKHAKSDQKGGPKVHMRAKK</sequence>
<evidence type="ECO:0000256" key="2">
    <source>
        <dbReference type="SAM" id="MobiDB-lite"/>
    </source>
</evidence>
<protein>
    <recommendedName>
        <fullName evidence="5">Spore germination protein GerPC</fullName>
    </recommendedName>
</protein>
<evidence type="ECO:0000313" key="3">
    <source>
        <dbReference type="EMBL" id="MFC5987282.1"/>
    </source>
</evidence>
<dbReference type="RefSeq" id="WP_379894631.1">
    <property type="nucleotide sequence ID" value="NZ_CBCSCT010000046.1"/>
</dbReference>